<dbReference type="GO" id="GO:0007165">
    <property type="term" value="P:signal transduction"/>
    <property type="evidence" value="ECO:0007669"/>
    <property type="project" value="InterPro"/>
</dbReference>
<feature type="compositionally biased region" description="Polar residues" evidence="1">
    <location>
        <begin position="1298"/>
        <end position="1309"/>
    </location>
</feature>
<dbReference type="CDD" id="cd00130">
    <property type="entry name" value="PAS"/>
    <property type="match status" value="1"/>
</dbReference>
<dbReference type="SMART" id="SM00304">
    <property type="entry name" value="HAMP"/>
    <property type="match status" value="1"/>
</dbReference>
<gene>
    <name evidence="5" type="ORF">J421_2907</name>
</gene>
<feature type="compositionally biased region" description="Low complexity" evidence="1">
    <location>
        <begin position="1235"/>
        <end position="1246"/>
    </location>
</feature>
<dbReference type="InterPro" id="IPR003660">
    <property type="entry name" value="HAMP_dom"/>
</dbReference>
<evidence type="ECO:0000259" key="4">
    <source>
        <dbReference type="PROSITE" id="PS50885"/>
    </source>
</evidence>
<dbReference type="PROSITE" id="PS50112">
    <property type="entry name" value="PAS"/>
    <property type="match status" value="1"/>
</dbReference>
<feature type="region of interest" description="Disordered" evidence="1">
    <location>
        <begin position="1151"/>
        <end position="1260"/>
    </location>
</feature>
<dbReference type="KEGG" id="gba:J421_2907"/>
<feature type="transmembrane region" description="Helical" evidence="2">
    <location>
        <begin position="296"/>
        <end position="315"/>
    </location>
</feature>
<dbReference type="PROSITE" id="PS50885">
    <property type="entry name" value="HAMP"/>
    <property type="match status" value="1"/>
</dbReference>
<dbReference type="Proteomes" id="UP000019151">
    <property type="component" value="Chromosome"/>
</dbReference>
<keyword evidence="5" id="KW-0418">Kinase</keyword>
<feature type="transmembrane region" description="Helical" evidence="2">
    <location>
        <begin position="754"/>
        <end position="775"/>
    </location>
</feature>
<evidence type="ECO:0000313" key="6">
    <source>
        <dbReference type="Proteomes" id="UP000019151"/>
    </source>
</evidence>
<dbReference type="GO" id="GO:0016301">
    <property type="term" value="F:kinase activity"/>
    <property type="evidence" value="ECO:0007669"/>
    <property type="project" value="UniProtKB-KW"/>
</dbReference>
<evidence type="ECO:0000256" key="1">
    <source>
        <dbReference type="SAM" id="MobiDB-lite"/>
    </source>
</evidence>
<dbReference type="Gene3D" id="6.10.340.10">
    <property type="match status" value="1"/>
</dbReference>
<evidence type="ECO:0000259" key="3">
    <source>
        <dbReference type="PROSITE" id="PS50112"/>
    </source>
</evidence>
<keyword evidence="6" id="KW-1185">Reference proteome</keyword>
<evidence type="ECO:0000256" key="2">
    <source>
        <dbReference type="SAM" id="Phobius"/>
    </source>
</evidence>
<name>W0RH46_9BACT</name>
<keyword evidence="5" id="KW-0808">Transferase</keyword>
<feature type="transmembrane region" description="Helical" evidence="2">
    <location>
        <begin position="27"/>
        <end position="47"/>
    </location>
</feature>
<feature type="compositionally biased region" description="Low complexity" evidence="1">
    <location>
        <begin position="1310"/>
        <end position="1339"/>
    </location>
</feature>
<dbReference type="InterPro" id="IPR000014">
    <property type="entry name" value="PAS"/>
</dbReference>
<dbReference type="SUPFAM" id="SSF55785">
    <property type="entry name" value="PYP-like sensor domain (PAS domain)"/>
    <property type="match status" value="1"/>
</dbReference>
<sequence>MGGRAVIDNEAGPAASRQIGRPALDRGAGRLATLVAASAAALLAALWMREPRVSYLAGALVATGVAVVVAWRIRVARVVALLFAAAAVAFGTPAWWTQRLLGDVDGAWLRTRELRERDGEAAYVRAVAQAAEQLASIARAGLAVPDSSPASFDRLGKLIGHGRGERGLVLLHGGRPTAWAGEVRVPLDSMRGPSGVLETPFYVVLYVSAERGAARVIATELLQANPPGTLFARSLGQTLTDETGGWRSHFAAPRAGLDSSWHVLTWMGGPLVALQRDPPGRESLRARVVERGRSQAAPGLAAMVLVLVAGAWRRPRGESRHLLSRRLGSLLVPLAAIQVVPLSSLSNATRLFDPSVFFVPNGLGYTASLGALALTSVVLLLAIFAILRSGRPLASRFVSAIVVLGVTGVAPFVLRDLARGISPPTLGATLQLWVGWQLALFLPAAALMIAGATAGRVVLGRGRGVPPLVAPLLGGIAAVVGPVLWRAPAGWPSWYPLLWCAAVGALALTRRTRAVVVAASAVAGLGAATLVWGAVAHRRVELAQQDVRGLTTPDSTAESLLERMNRQLADAPPRTEAELLERYASSALWAADLPVVLTSWVPVGYSDSVAATVATEALSVDSVTVRQLVSTVRETGDAAVARLNGEPGVAAVLAVPHEGRVTTVAVFSRTRVVPEKPLAPLLGLRPPTRGEVPYTVSLLERLPRDARAVDAPAPTWTREGSEIHGDWIVNIGTGRARAHVEVELRPFDVLVQRGALLVLLDMFVIGVLWTVPAAADGMLLRRVRVLRAASRRSYRARLTVALFGFFVVPAATFAVWSYRQLQSSDVEGRRLLVRETLRAAAAEVPDSGGGGLAALGGRLQTPLLVYEGGVLKRASDPLLVDLAPTGLMLPRDQALHVALGEEQESSQELRAGRTDALFGYRAAVDAASQRVVVAAPARTDDVVLDQRRRDLGFLVLLVAAGGALAALWLSGLAARELARPVGALREAALAIAAGEREPALTVEPPTEFRPVFAAFRRMATDLSESRSALEAAQRRTAAVLRNVASGVVAVGSDGRLTIANPRAEQLLGTALPDGAPLADVAPGELAQRVREFLDRREPGPGDEEFDLELHGRQLRARLTRLDVPRVAHDRAAVLTLDDLTELARARSACSRGARWRGRSRTRSRTRSRRSASACSTCGARTSTGAATSTRSSSATWNACSSRSTGSTRSRARSAATAPRPTSGCPRMPPTSPPWRATSSRSSASARVRSRGRSRVRTRRCTRSRATRSCARCCSTCSRTRAMRGRAPCASPSIATGARSCSASPTTARGSPTSCRRACSSRTSPRARAAAGSGSRSAGA</sequence>
<dbReference type="InParanoid" id="W0RH46"/>
<dbReference type="HOGENOM" id="CLU_258471_0_0_0"/>
<dbReference type="eggNOG" id="COG5000">
    <property type="taxonomic scope" value="Bacteria"/>
</dbReference>
<feature type="transmembrane region" description="Helical" evidence="2">
    <location>
        <begin position="78"/>
        <end position="96"/>
    </location>
</feature>
<feature type="transmembrane region" description="Helical" evidence="2">
    <location>
        <begin position="394"/>
        <end position="414"/>
    </location>
</feature>
<dbReference type="STRING" id="861299.J421_2907"/>
<reference evidence="5 6" key="1">
    <citation type="journal article" date="2014" name="Genome Announc.">
        <title>Genome Sequence and Methylome of Soil Bacterium Gemmatirosa kalamazoonensis KBS708T, a Member of the Rarely Cultivated Gemmatimonadetes Phylum.</title>
        <authorList>
            <person name="Debruyn J.M."/>
            <person name="Radosevich M."/>
            <person name="Wommack K.E."/>
            <person name="Polson S.W."/>
            <person name="Hauser L.J."/>
            <person name="Fawaz M.N."/>
            <person name="Korlach J."/>
            <person name="Tsai Y.C."/>
        </authorList>
    </citation>
    <scope>NUCLEOTIDE SEQUENCE [LARGE SCALE GENOMIC DNA]</scope>
    <source>
        <strain evidence="5 6">KBS708</strain>
    </source>
</reference>
<feature type="transmembrane region" description="Helical" evidence="2">
    <location>
        <begin position="327"/>
        <end position="345"/>
    </location>
</feature>
<keyword evidence="2" id="KW-0812">Transmembrane</keyword>
<feature type="transmembrane region" description="Helical" evidence="2">
    <location>
        <begin position="434"/>
        <end position="453"/>
    </location>
</feature>
<evidence type="ECO:0000313" key="5">
    <source>
        <dbReference type="EMBL" id="AHG90444.1"/>
    </source>
</evidence>
<keyword evidence="2" id="KW-1133">Transmembrane helix</keyword>
<dbReference type="EMBL" id="CP007128">
    <property type="protein sequence ID" value="AHG90444.1"/>
    <property type="molecule type" value="Genomic_DNA"/>
</dbReference>
<feature type="transmembrane region" description="Helical" evidence="2">
    <location>
        <begin position="796"/>
        <end position="818"/>
    </location>
</feature>
<proteinExistence type="predicted"/>
<feature type="compositionally biased region" description="Low complexity" evidence="1">
    <location>
        <begin position="1170"/>
        <end position="1222"/>
    </location>
</feature>
<feature type="compositionally biased region" description="Basic residues" evidence="1">
    <location>
        <begin position="1247"/>
        <end position="1260"/>
    </location>
</feature>
<feature type="region of interest" description="Disordered" evidence="1">
    <location>
        <begin position="1284"/>
        <end position="1339"/>
    </location>
</feature>
<protein>
    <submittedName>
        <fullName evidence="5">Histidine kinase HAMP region domain protein</fullName>
    </submittedName>
</protein>
<feature type="transmembrane region" description="Helical" evidence="2">
    <location>
        <begin position="515"/>
        <end position="535"/>
    </location>
</feature>
<accession>W0RH46</accession>
<dbReference type="Gene3D" id="3.30.450.20">
    <property type="entry name" value="PAS domain"/>
    <property type="match status" value="1"/>
</dbReference>
<feature type="compositionally biased region" description="Basic residues" evidence="1">
    <location>
        <begin position="1153"/>
        <end position="1169"/>
    </location>
</feature>
<feature type="transmembrane region" description="Helical" evidence="2">
    <location>
        <begin position="365"/>
        <end position="387"/>
    </location>
</feature>
<dbReference type="InterPro" id="IPR035965">
    <property type="entry name" value="PAS-like_dom_sf"/>
</dbReference>
<keyword evidence="2" id="KW-0472">Membrane</keyword>
<feature type="domain" description="PAS" evidence="3">
    <location>
        <begin position="1032"/>
        <end position="1068"/>
    </location>
</feature>
<dbReference type="GO" id="GO:0016020">
    <property type="term" value="C:membrane"/>
    <property type="evidence" value="ECO:0007669"/>
    <property type="project" value="InterPro"/>
</dbReference>
<dbReference type="Pfam" id="PF00672">
    <property type="entry name" value="HAMP"/>
    <property type="match status" value="1"/>
</dbReference>
<feature type="transmembrane region" description="Helical" evidence="2">
    <location>
        <begin position="465"/>
        <end position="485"/>
    </location>
</feature>
<dbReference type="SMART" id="SM00091">
    <property type="entry name" value="PAS"/>
    <property type="match status" value="1"/>
</dbReference>
<feature type="domain" description="HAMP" evidence="4">
    <location>
        <begin position="975"/>
        <end position="1027"/>
    </location>
</feature>
<organism evidence="5 6">
    <name type="scientific">Gemmatirosa kalamazoonensis</name>
    <dbReference type="NCBI Taxonomy" id="861299"/>
    <lineage>
        <taxon>Bacteria</taxon>
        <taxon>Pseudomonadati</taxon>
        <taxon>Gemmatimonadota</taxon>
        <taxon>Gemmatimonadia</taxon>
        <taxon>Gemmatimonadales</taxon>
        <taxon>Gemmatimonadaceae</taxon>
        <taxon>Gemmatirosa</taxon>
    </lineage>
</organism>
<feature type="transmembrane region" description="Helical" evidence="2">
    <location>
        <begin position="951"/>
        <end position="969"/>
    </location>
</feature>
<feature type="transmembrane region" description="Helical" evidence="2">
    <location>
        <begin position="53"/>
        <end position="71"/>
    </location>
</feature>